<dbReference type="InterPro" id="IPR025676">
    <property type="entry name" value="Clr5_dom"/>
</dbReference>
<feature type="repeat" description="ANK" evidence="3">
    <location>
        <begin position="657"/>
        <end position="689"/>
    </location>
</feature>
<feature type="region of interest" description="Disordered" evidence="4">
    <location>
        <begin position="511"/>
        <end position="532"/>
    </location>
</feature>
<proteinExistence type="predicted"/>
<evidence type="ECO:0000256" key="3">
    <source>
        <dbReference type="PROSITE-ProRule" id="PRU00023"/>
    </source>
</evidence>
<dbReference type="PANTHER" id="PTHR24198">
    <property type="entry name" value="ANKYRIN REPEAT AND PROTEIN KINASE DOMAIN-CONTAINING PROTEIN"/>
    <property type="match status" value="1"/>
</dbReference>
<dbReference type="Pfam" id="PF12796">
    <property type="entry name" value="Ank_2"/>
    <property type="match status" value="6"/>
</dbReference>
<dbReference type="Pfam" id="PF14420">
    <property type="entry name" value="Clr5"/>
    <property type="match status" value="1"/>
</dbReference>
<name>A0A9W9MJJ4_9EURO</name>
<feature type="repeat" description="ANK" evidence="3">
    <location>
        <begin position="397"/>
        <end position="433"/>
    </location>
</feature>
<dbReference type="Pfam" id="PF00023">
    <property type="entry name" value="Ank"/>
    <property type="match status" value="4"/>
</dbReference>
<feature type="repeat" description="ANK" evidence="3">
    <location>
        <begin position="803"/>
        <end position="835"/>
    </location>
</feature>
<feature type="repeat" description="ANK" evidence="3">
    <location>
        <begin position="692"/>
        <end position="724"/>
    </location>
</feature>
<dbReference type="Gene3D" id="1.25.40.20">
    <property type="entry name" value="Ankyrin repeat-containing domain"/>
    <property type="match status" value="4"/>
</dbReference>
<feature type="compositionally biased region" description="Acidic residues" evidence="4">
    <location>
        <begin position="515"/>
        <end position="532"/>
    </location>
</feature>
<evidence type="ECO:0000256" key="4">
    <source>
        <dbReference type="SAM" id="MobiDB-lite"/>
    </source>
</evidence>
<accession>A0A9W9MJJ4</accession>
<feature type="repeat" description="ANK" evidence="3">
    <location>
        <begin position="590"/>
        <end position="619"/>
    </location>
</feature>
<evidence type="ECO:0000313" key="7">
    <source>
        <dbReference type="Proteomes" id="UP001150942"/>
    </source>
</evidence>
<feature type="repeat" description="ANK" evidence="3">
    <location>
        <begin position="435"/>
        <end position="467"/>
    </location>
</feature>
<feature type="repeat" description="ANK" evidence="3">
    <location>
        <begin position="622"/>
        <end position="654"/>
    </location>
</feature>
<evidence type="ECO:0000259" key="5">
    <source>
        <dbReference type="Pfam" id="PF14420"/>
    </source>
</evidence>
<keyword evidence="1" id="KW-0677">Repeat</keyword>
<dbReference type="SUPFAM" id="SSF48403">
    <property type="entry name" value="Ankyrin repeat"/>
    <property type="match status" value="2"/>
</dbReference>
<keyword evidence="2 3" id="KW-0040">ANK repeat</keyword>
<dbReference type="OrthoDB" id="194358at2759"/>
<reference evidence="6" key="1">
    <citation type="submission" date="2022-11" db="EMBL/GenBank/DDBJ databases">
        <authorList>
            <person name="Petersen C."/>
        </authorList>
    </citation>
    <scope>NUCLEOTIDE SEQUENCE</scope>
    <source>
        <strain evidence="6">IBT 20477</strain>
    </source>
</reference>
<dbReference type="Proteomes" id="UP001150942">
    <property type="component" value="Unassembled WGS sequence"/>
</dbReference>
<feature type="repeat" description="ANK" evidence="3">
    <location>
        <begin position="838"/>
        <end position="865"/>
    </location>
</feature>
<dbReference type="PANTHER" id="PTHR24198:SF165">
    <property type="entry name" value="ANKYRIN REPEAT-CONTAINING PROTEIN-RELATED"/>
    <property type="match status" value="1"/>
</dbReference>
<dbReference type="EMBL" id="JAPQKQ010000003">
    <property type="protein sequence ID" value="KAJ5202493.1"/>
    <property type="molecule type" value="Genomic_DNA"/>
</dbReference>
<feature type="repeat" description="ANK" evidence="3">
    <location>
        <begin position="932"/>
        <end position="961"/>
    </location>
</feature>
<dbReference type="PROSITE" id="PS50088">
    <property type="entry name" value="ANK_REPEAT"/>
    <property type="match status" value="15"/>
</dbReference>
<dbReference type="PRINTS" id="PR01415">
    <property type="entry name" value="ANKYRIN"/>
</dbReference>
<dbReference type="InterPro" id="IPR002110">
    <property type="entry name" value="Ankyrin_rpt"/>
</dbReference>
<feature type="repeat" description="ANK" evidence="3">
    <location>
        <begin position="472"/>
        <end position="502"/>
    </location>
</feature>
<feature type="repeat" description="ANK" evidence="3">
    <location>
        <begin position="999"/>
        <end position="1031"/>
    </location>
</feature>
<feature type="repeat" description="ANK" evidence="3">
    <location>
        <begin position="766"/>
        <end position="795"/>
    </location>
</feature>
<protein>
    <recommendedName>
        <fullName evidence="5">Clr5 domain-containing protein</fullName>
    </recommendedName>
</protein>
<evidence type="ECO:0000313" key="6">
    <source>
        <dbReference type="EMBL" id="KAJ5202493.1"/>
    </source>
</evidence>
<dbReference type="AlphaFoldDB" id="A0A9W9MJJ4"/>
<organism evidence="6 7">
    <name type="scientific">Penicillium cf. viridicatum</name>
    <dbReference type="NCBI Taxonomy" id="2972119"/>
    <lineage>
        <taxon>Eukaryota</taxon>
        <taxon>Fungi</taxon>
        <taxon>Dikarya</taxon>
        <taxon>Ascomycota</taxon>
        <taxon>Pezizomycotina</taxon>
        <taxon>Eurotiomycetes</taxon>
        <taxon>Eurotiomycetidae</taxon>
        <taxon>Eurotiales</taxon>
        <taxon>Aspergillaceae</taxon>
        <taxon>Penicillium</taxon>
    </lineage>
</organism>
<feature type="repeat" description="ANK" evidence="3">
    <location>
        <begin position="1034"/>
        <end position="1066"/>
    </location>
</feature>
<comment type="caution">
    <text evidence="6">The sequence shown here is derived from an EMBL/GenBank/DDBJ whole genome shotgun (WGS) entry which is preliminary data.</text>
</comment>
<reference evidence="6" key="2">
    <citation type="journal article" date="2023" name="IMA Fungus">
        <title>Comparative genomic study of the Penicillium genus elucidates a diverse pangenome and 15 lateral gene transfer events.</title>
        <authorList>
            <person name="Petersen C."/>
            <person name="Sorensen T."/>
            <person name="Nielsen M.R."/>
            <person name="Sondergaard T.E."/>
            <person name="Sorensen J.L."/>
            <person name="Fitzpatrick D.A."/>
            <person name="Frisvad J.C."/>
            <person name="Nielsen K.L."/>
        </authorList>
    </citation>
    <scope>NUCLEOTIDE SEQUENCE</scope>
    <source>
        <strain evidence="6">IBT 20477</strain>
    </source>
</reference>
<feature type="repeat" description="ANK" evidence="3">
    <location>
        <begin position="964"/>
        <end position="996"/>
    </location>
</feature>
<evidence type="ECO:0000256" key="1">
    <source>
        <dbReference type="ARBA" id="ARBA00022737"/>
    </source>
</evidence>
<sequence length="1132" mass="123098">MALNKAKKETEEAWGRHREELKSLWLEKRLTMKQVQDYMSQMHNFWKEKHQYSRQFKKWGFKKNQKEKEWMFVASRGEKRKRDGKDFGPVRMHGQLIPESKVRKEISRHVTLSSQYFGDLNPKTPDGIIVGTPRAEIEAIYDGATDWPQNESFDFATLGDIPLAPSSYEGLTWQSDIEELIPSGFGHFSQSNELPAVFSSPGNVALEHQILSPRLSPSAVTNDHESSLSSDRMIEEGLRIILTQFGGDSSSGPSDLTTALESVTTGTEDAFQSASSNNYSNYLQTYVYLASNNLLSDLSTRKLILLIDKTHSHSMLKVLLESLTTTIEIFMTTLLVSAAAMGDAKICRMLIEAGVDLDAHSGLAMRTTALHRAVSDCRTECVKMILEAGADPNLVVDGKTPLHNACSYMPYQSAFESVDLLLQHGARVNPPQDCARLTPLQLAVRTGNPELVRLLLDKGADPNLFTTSKIGTALQMACTMSKNAIIVELLIDAGADVDSYSGYQFHAREEKDYADSDAESSSSDEDEDDEFDSVFGNAVKPPILLAAENENWEAVQLLLEEGAAINAGLKKSPSRVLQEELKNFETPVLTPLQAAVRAENITMTRMLLANGAHVNQKMEGKHGFTALQIGATVGNERLVDILLRKGAAINAPAGVYYGRTALQAAASHLDTTLMSLLLREGADVNAHPALSEGRTALQIAAAAGNIEGVRILLDANATVNIDPSLTGGITTLEAGFMATDQEVKNEIVHLLLRAGASPVAHQIDQEQYAPLHSAVRREDLNMTRILLERGASPNIGFCDSGVTNVTPLQRAALQGNNDIVQELIMHGAEVNAPPYWEGGHTSLQAAALRGHESTVKILLSFGADIKSGIASVDGVSAIEASVRGGNYLITRLLLEKEPDAISSHPITKYRIIVSAGANVNHHWKCKVEGLVTPLQSAVRMKHDDIVGLLLQRGADINVPANENGGQTALQIAVSQNNHAMVKLLISHKADVNGIPSPVRGRSALQEAASRGFVELTQYLLDCGADPNLPAARLGGFTALQGAAIEGKIRIVIMLIQAGAHVNAAPAIKQGRSATEGAAENGRLHTLHLLLNHHPDTEEFDIIRKRASRLALANGHLAIGRFLMAYRKHAWRA</sequence>
<gene>
    <name evidence="6" type="ORF">N7449_004572</name>
</gene>
<keyword evidence="7" id="KW-1185">Reference proteome</keyword>
<dbReference type="PROSITE" id="PS50297">
    <property type="entry name" value="ANK_REP_REGION"/>
    <property type="match status" value="13"/>
</dbReference>
<feature type="domain" description="Clr5" evidence="5">
    <location>
        <begin position="11"/>
        <end position="63"/>
    </location>
</feature>
<dbReference type="InterPro" id="IPR036770">
    <property type="entry name" value="Ankyrin_rpt-contain_sf"/>
</dbReference>
<evidence type="ECO:0000256" key="2">
    <source>
        <dbReference type="ARBA" id="ARBA00023043"/>
    </source>
</evidence>
<feature type="repeat" description="ANK" evidence="3">
    <location>
        <begin position="365"/>
        <end position="397"/>
    </location>
</feature>
<dbReference type="SMART" id="SM00248">
    <property type="entry name" value="ANK"/>
    <property type="match status" value="20"/>
</dbReference>